<dbReference type="AlphaFoldDB" id="A0A2T7DRB6"/>
<reference evidence="1 2" key="1">
    <citation type="submission" date="2018-04" db="EMBL/GenBank/DDBJ databases">
        <title>WGS assembly of Panicum hallii var. hallii HAL2.</title>
        <authorList>
            <person name="Lovell J."/>
            <person name="Jenkins J."/>
            <person name="Lowry D."/>
            <person name="Mamidi S."/>
            <person name="Sreedasyam A."/>
            <person name="Weng X."/>
            <person name="Barry K."/>
            <person name="Bonette J."/>
            <person name="Campitelli B."/>
            <person name="Daum C."/>
            <person name="Gordon S."/>
            <person name="Gould B."/>
            <person name="Lipzen A."/>
            <person name="MacQueen A."/>
            <person name="Palacio-Mejia J."/>
            <person name="Plott C."/>
            <person name="Shakirov E."/>
            <person name="Shu S."/>
            <person name="Yoshinaga Y."/>
            <person name="Zane M."/>
            <person name="Rokhsar D."/>
            <person name="Grimwood J."/>
            <person name="Schmutz J."/>
            <person name="Juenger T."/>
        </authorList>
    </citation>
    <scope>NUCLEOTIDE SEQUENCE [LARGE SCALE GENOMIC DNA]</scope>
    <source>
        <strain evidence="2">cv. HAL2</strain>
    </source>
</reference>
<proteinExistence type="predicted"/>
<keyword evidence="2" id="KW-1185">Reference proteome</keyword>
<gene>
    <name evidence="1" type="ORF">GQ55_5G484400</name>
</gene>
<protein>
    <submittedName>
        <fullName evidence="1">Uncharacterized protein</fullName>
    </submittedName>
</protein>
<evidence type="ECO:0000313" key="2">
    <source>
        <dbReference type="Proteomes" id="UP000244336"/>
    </source>
</evidence>
<organism evidence="1 2">
    <name type="scientific">Panicum hallii var. hallii</name>
    <dbReference type="NCBI Taxonomy" id="1504633"/>
    <lineage>
        <taxon>Eukaryota</taxon>
        <taxon>Viridiplantae</taxon>
        <taxon>Streptophyta</taxon>
        <taxon>Embryophyta</taxon>
        <taxon>Tracheophyta</taxon>
        <taxon>Spermatophyta</taxon>
        <taxon>Magnoliopsida</taxon>
        <taxon>Liliopsida</taxon>
        <taxon>Poales</taxon>
        <taxon>Poaceae</taxon>
        <taxon>PACMAD clade</taxon>
        <taxon>Panicoideae</taxon>
        <taxon>Panicodae</taxon>
        <taxon>Paniceae</taxon>
        <taxon>Panicinae</taxon>
        <taxon>Panicum</taxon>
        <taxon>Panicum sect. Panicum</taxon>
    </lineage>
</organism>
<dbReference type="OrthoDB" id="681096at2759"/>
<dbReference type="InterPro" id="IPR010535">
    <property type="entry name" value="DUF1110"/>
</dbReference>
<name>A0A2T7DRB6_9POAL</name>
<evidence type="ECO:0000313" key="1">
    <source>
        <dbReference type="EMBL" id="PUZ58124.1"/>
    </source>
</evidence>
<dbReference type="PANTHER" id="PTHR35356:SF3">
    <property type="entry name" value="OS01G0156300 PROTEIN"/>
    <property type="match status" value="1"/>
</dbReference>
<dbReference type="Proteomes" id="UP000244336">
    <property type="component" value="Chromosome 5"/>
</dbReference>
<dbReference type="EMBL" id="CM009753">
    <property type="protein sequence ID" value="PUZ58124.1"/>
    <property type="molecule type" value="Genomic_DNA"/>
</dbReference>
<accession>A0A2T7DRB6</accession>
<dbReference type="PANTHER" id="PTHR35356">
    <property type="entry name" value="OS01G0156300 PROTEIN-RELATED"/>
    <property type="match status" value="1"/>
</dbReference>
<dbReference type="Pfam" id="PF06533">
    <property type="entry name" value="DUF1110"/>
    <property type="match status" value="1"/>
</dbReference>
<dbReference type="Gramene" id="PUZ58124">
    <property type="protein sequence ID" value="PUZ58124"/>
    <property type="gene ID" value="GQ55_5G484400"/>
</dbReference>
<sequence length="186" mass="19083">MAVQWTVPVQRRAAEVERRCVRACGVLADAAERLALPVHVADAAGARARLELVSGMLTGASDDLALAACSMEAVELFAVRGAAASPTAPLASVQHVPGGDHHPVRLALSLFQSGRGCAEDACDGVEWCCGHLRTADSLLAAVPALPGVEGLLDGEHFTALRDGVQAALNLAKVGAALAITAHWLVG</sequence>